<evidence type="ECO:0000256" key="3">
    <source>
        <dbReference type="ARBA" id="ARBA00009010"/>
    </source>
</evidence>
<dbReference type="InterPro" id="IPR014371">
    <property type="entry name" value="Oat_ACAT_DAG_ARE"/>
</dbReference>
<evidence type="ECO:0000256" key="1">
    <source>
        <dbReference type="ARBA" id="ARBA00004477"/>
    </source>
</evidence>
<feature type="compositionally biased region" description="Low complexity" evidence="13">
    <location>
        <begin position="37"/>
        <end position="47"/>
    </location>
</feature>
<evidence type="ECO:0000313" key="16">
    <source>
        <dbReference type="Proteomes" id="UP001174694"/>
    </source>
</evidence>
<keyword evidence="6 11" id="KW-0256">Endoplasmic reticulum</keyword>
<evidence type="ECO:0000256" key="7">
    <source>
        <dbReference type="ARBA" id="ARBA00022989"/>
    </source>
</evidence>
<evidence type="ECO:0000256" key="8">
    <source>
        <dbReference type="ARBA" id="ARBA00023136"/>
    </source>
</evidence>
<feature type="transmembrane region" description="Helical" evidence="14">
    <location>
        <begin position="351"/>
        <end position="370"/>
    </location>
</feature>
<evidence type="ECO:0000256" key="13">
    <source>
        <dbReference type="SAM" id="MobiDB-lite"/>
    </source>
</evidence>
<dbReference type="EMBL" id="JANBVO010000005">
    <property type="protein sequence ID" value="KAJ9151881.1"/>
    <property type="molecule type" value="Genomic_DNA"/>
</dbReference>
<evidence type="ECO:0000256" key="6">
    <source>
        <dbReference type="ARBA" id="ARBA00022824"/>
    </source>
</evidence>
<feature type="transmembrane region" description="Helical" evidence="14">
    <location>
        <begin position="126"/>
        <end position="147"/>
    </location>
</feature>
<dbReference type="GO" id="GO:0004144">
    <property type="term" value="F:diacylglycerol O-acyltransferase activity"/>
    <property type="evidence" value="ECO:0007669"/>
    <property type="project" value="TreeGrafter"/>
</dbReference>
<feature type="transmembrane region" description="Helical" evidence="14">
    <location>
        <begin position="302"/>
        <end position="321"/>
    </location>
</feature>
<feature type="transmembrane region" description="Helical" evidence="14">
    <location>
        <begin position="185"/>
        <end position="206"/>
    </location>
</feature>
<comment type="similarity">
    <text evidence="3 11">Belongs to the membrane-bound acyltransferase family. Sterol o-acyltransferase subfamily.</text>
</comment>
<feature type="transmembrane region" description="Helical" evidence="14">
    <location>
        <begin position="446"/>
        <end position="465"/>
    </location>
</feature>
<feature type="transmembrane region" description="Helical" evidence="14">
    <location>
        <begin position="413"/>
        <end position="434"/>
    </location>
</feature>
<evidence type="ECO:0000256" key="11">
    <source>
        <dbReference type="PIRNR" id="PIRNR000439"/>
    </source>
</evidence>
<evidence type="ECO:0000256" key="2">
    <source>
        <dbReference type="ARBA" id="ARBA00005189"/>
    </source>
</evidence>
<feature type="active site" evidence="12">
    <location>
        <position position="435"/>
    </location>
</feature>
<feature type="region of interest" description="Disordered" evidence="13">
    <location>
        <begin position="1"/>
        <end position="51"/>
    </location>
</feature>
<keyword evidence="16" id="KW-1185">Reference proteome</keyword>
<name>A0AA38RP74_9PEZI</name>
<dbReference type="Proteomes" id="UP001174694">
    <property type="component" value="Unassembled WGS sequence"/>
</dbReference>
<sequence>MSRPNGATVTSVETSPGANDVVSRRPTSQPSARHVPNGNSSSINGNEGTKELRKSLQKKYRHVAAVHSKTRPSCLSHDATETPSFLGFRNLMVIVLVVGNLRLMIENIQKYGVLICIRCHDVRRQDIVLGLAMYLLIPCSLFAGYLIELAAAQQAKASRRRSTKKDGASSPTADESARFNATWKLIAWAHTVNVTFALVVTSYVVYFHIHHPLIGTLTELHAVIVWLKTASWALTNRDLRHAYLHPAKGELDALPDLYAACPYPENITISNLCYFWWAPTLVYQPVYPRTERVRWLFVAKRMAEVFCLSVFMWLLSAQYATPTLLNSLDKMASLDLPSILERLLKLSTISLVIWLAGFFALFQSFLNALAEVTRFADRAFYDDWWNSDSLGTYWRTWNKPVYQFFRRHVFSPLIGRGWSPQSASIAVFIVSAVLHEMLVGIPTHNIIWVAFLGMVLQLPLMALTRPLEKKQTPTGRMIGNCIFWVSFTIFGQPFAILVYFYAWQAKYGSVSKRWTHT</sequence>
<dbReference type="Pfam" id="PF03062">
    <property type="entry name" value="MBOAT"/>
    <property type="match status" value="1"/>
</dbReference>
<keyword evidence="9 11" id="KW-0012">Acyltransferase</keyword>
<gene>
    <name evidence="15" type="ORF">NKR23_g2894</name>
</gene>
<comment type="pathway">
    <text evidence="2">Lipid metabolism.</text>
</comment>
<dbReference type="PANTHER" id="PTHR10408">
    <property type="entry name" value="STEROL O-ACYLTRANSFERASE"/>
    <property type="match status" value="1"/>
</dbReference>
<comment type="subcellular location">
    <subcellularLocation>
        <location evidence="1 11">Endoplasmic reticulum membrane</location>
        <topology evidence="1 11">Multi-pass membrane protein</topology>
    </subcellularLocation>
</comment>
<keyword evidence="4 11" id="KW-0808">Transferase</keyword>
<evidence type="ECO:0000256" key="9">
    <source>
        <dbReference type="ARBA" id="ARBA00023315"/>
    </source>
</evidence>
<evidence type="ECO:0000256" key="4">
    <source>
        <dbReference type="ARBA" id="ARBA00022679"/>
    </source>
</evidence>
<feature type="compositionally biased region" description="Polar residues" evidence="13">
    <location>
        <begin position="1"/>
        <end position="17"/>
    </location>
</feature>
<organism evidence="15 16">
    <name type="scientific">Pleurostoma richardsiae</name>
    <dbReference type="NCBI Taxonomy" id="41990"/>
    <lineage>
        <taxon>Eukaryota</taxon>
        <taxon>Fungi</taxon>
        <taxon>Dikarya</taxon>
        <taxon>Ascomycota</taxon>
        <taxon>Pezizomycotina</taxon>
        <taxon>Sordariomycetes</taxon>
        <taxon>Sordariomycetidae</taxon>
        <taxon>Calosphaeriales</taxon>
        <taxon>Pleurostomataceae</taxon>
        <taxon>Pleurostoma</taxon>
    </lineage>
</organism>
<dbReference type="GO" id="GO:0005789">
    <property type="term" value="C:endoplasmic reticulum membrane"/>
    <property type="evidence" value="ECO:0007669"/>
    <property type="project" value="UniProtKB-SubCell"/>
</dbReference>
<dbReference type="InterPro" id="IPR004299">
    <property type="entry name" value="MBOAT_fam"/>
</dbReference>
<dbReference type="GO" id="GO:0019432">
    <property type="term" value="P:triglyceride biosynthetic process"/>
    <property type="evidence" value="ECO:0007669"/>
    <property type="project" value="TreeGrafter"/>
</dbReference>
<dbReference type="PANTHER" id="PTHR10408:SF7">
    <property type="entry name" value="DIACYLGLYCEROL O-ACYLTRANSFERASE 1"/>
    <property type="match status" value="1"/>
</dbReference>
<dbReference type="PIRSF" id="PIRSF000439">
    <property type="entry name" value="Oat_ACAT_DAG_ARE"/>
    <property type="match status" value="1"/>
</dbReference>
<dbReference type="AlphaFoldDB" id="A0AA38RP74"/>
<evidence type="ECO:0000313" key="15">
    <source>
        <dbReference type="EMBL" id="KAJ9151881.1"/>
    </source>
</evidence>
<protein>
    <recommendedName>
        <fullName evidence="11">O-acyltransferase</fullName>
    </recommendedName>
</protein>
<evidence type="ECO:0000256" key="5">
    <source>
        <dbReference type="ARBA" id="ARBA00022692"/>
    </source>
</evidence>
<keyword evidence="8 11" id="KW-0472">Membrane</keyword>
<reference evidence="15" key="1">
    <citation type="submission" date="2022-07" db="EMBL/GenBank/DDBJ databases">
        <title>Fungi with potential for degradation of polypropylene.</title>
        <authorList>
            <person name="Gostincar C."/>
        </authorList>
    </citation>
    <scope>NUCLEOTIDE SEQUENCE</scope>
    <source>
        <strain evidence="15">EXF-13308</strain>
    </source>
</reference>
<keyword evidence="5 14" id="KW-0812">Transmembrane</keyword>
<comment type="function">
    <text evidence="10">Sterol O-acyltransferase that catalyzes the formation of stery esters.</text>
</comment>
<evidence type="ECO:0000256" key="14">
    <source>
        <dbReference type="SAM" id="Phobius"/>
    </source>
</evidence>
<feature type="transmembrane region" description="Helical" evidence="14">
    <location>
        <begin position="477"/>
        <end position="502"/>
    </location>
</feature>
<keyword evidence="7 14" id="KW-1133">Transmembrane helix</keyword>
<comment type="caution">
    <text evidence="15">The sequence shown here is derived from an EMBL/GenBank/DDBJ whole genome shotgun (WGS) entry which is preliminary data.</text>
</comment>
<evidence type="ECO:0000256" key="12">
    <source>
        <dbReference type="PIRSR" id="PIRSR000439-1"/>
    </source>
</evidence>
<accession>A0AA38RP74</accession>
<evidence type="ECO:0000256" key="10">
    <source>
        <dbReference type="ARBA" id="ARBA00023568"/>
    </source>
</evidence>
<proteinExistence type="inferred from homology"/>